<dbReference type="InterPro" id="IPR006299">
    <property type="entry name" value="FlgC"/>
</dbReference>
<evidence type="ECO:0000313" key="8">
    <source>
        <dbReference type="EMBL" id="OOL18922.1"/>
    </source>
</evidence>
<comment type="subunit">
    <text evidence="5 6">The basal body constitutes a major portion of the flagellar organelle and consists of four rings (L,P,S, and M) mounted on a central rod. The rod consists of about 26 subunits of FlgG in the distal portion, and FlgB, FlgC and FlgF are thought to build up the proximal portion of the rod with about 6 subunits each.</text>
</comment>
<dbReference type="GO" id="GO:0071978">
    <property type="term" value="P:bacterial-type flagellum-dependent swarming motility"/>
    <property type="evidence" value="ECO:0007669"/>
    <property type="project" value="TreeGrafter"/>
</dbReference>
<dbReference type="GO" id="GO:0030694">
    <property type="term" value="C:bacterial-type flagellum basal body, rod"/>
    <property type="evidence" value="ECO:0007669"/>
    <property type="project" value="UniProtKB-UniRule"/>
</dbReference>
<feature type="domain" description="Flagellar basal-body/hook protein C-terminal" evidence="7">
    <location>
        <begin position="89"/>
        <end position="133"/>
    </location>
</feature>
<name>A0A1S8GQX3_9PROT</name>
<accession>A0A1S8GQX3</accession>
<dbReference type="Pfam" id="PF06429">
    <property type="entry name" value="Flg_bbr_C"/>
    <property type="match status" value="1"/>
</dbReference>
<keyword evidence="8" id="KW-0966">Cell projection</keyword>
<comment type="subcellular location">
    <subcellularLocation>
        <location evidence="1 6">Bacterial flagellum basal body</location>
    </subcellularLocation>
</comment>
<gene>
    <name evidence="8" type="ORF">AL01_04110</name>
</gene>
<keyword evidence="8" id="KW-0969">Cilium</keyword>
<dbReference type="NCBIfam" id="TIGR01395">
    <property type="entry name" value="FlgC"/>
    <property type="match status" value="1"/>
</dbReference>
<evidence type="ECO:0000259" key="7">
    <source>
        <dbReference type="Pfam" id="PF06429"/>
    </source>
</evidence>
<evidence type="ECO:0000313" key="9">
    <source>
        <dbReference type="Proteomes" id="UP000200980"/>
    </source>
</evidence>
<keyword evidence="8" id="KW-0282">Flagellum</keyword>
<evidence type="ECO:0000256" key="2">
    <source>
        <dbReference type="ARBA" id="ARBA00009677"/>
    </source>
</evidence>
<proteinExistence type="inferred from homology"/>
<sequence>MDFSDTIGVSAAGMRAQTARLRVAAENLANAETTGSSPGADPYRRKTVTFREALDRASGVSSVAVRSVGEDQSDFQMRYDPAHPAANEQGYVKMPNVSSIVEIMDSHDAQHSYEANLNTMQVTRSMLARAINLMKD</sequence>
<dbReference type="STRING" id="1539051.AL01_04110"/>
<dbReference type="RefSeq" id="WP_077396152.1">
    <property type="nucleotide sequence ID" value="NZ_JATM01000002.1"/>
</dbReference>
<dbReference type="PANTHER" id="PTHR30435">
    <property type="entry name" value="FLAGELLAR PROTEIN"/>
    <property type="match status" value="1"/>
</dbReference>
<keyword evidence="9" id="KW-1185">Reference proteome</keyword>
<evidence type="ECO:0000256" key="4">
    <source>
        <dbReference type="ARBA" id="ARBA00023143"/>
    </source>
</evidence>
<dbReference type="EMBL" id="JATM01000002">
    <property type="protein sequence ID" value="OOL18922.1"/>
    <property type="molecule type" value="Genomic_DNA"/>
</dbReference>
<protein>
    <recommendedName>
        <fullName evidence="3 6">Flagellar basal-body rod protein FlgC</fullName>
    </recommendedName>
</protein>
<keyword evidence="4 6" id="KW-0975">Bacterial flagellum</keyword>
<dbReference type="AlphaFoldDB" id="A0A1S8GQX3"/>
<dbReference type="PANTHER" id="PTHR30435:SF2">
    <property type="entry name" value="FLAGELLAR BASAL-BODY ROD PROTEIN FLGC"/>
    <property type="match status" value="1"/>
</dbReference>
<evidence type="ECO:0000256" key="6">
    <source>
        <dbReference type="RuleBase" id="RU362062"/>
    </source>
</evidence>
<dbReference type="Proteomes" id="UP000200980">
    <property type="component" value="Unassembled WGS sequence"/>
</dbReference>
<dbReference type="InterPro" id="IPR010930">
    <property type="entry name" value="Flg_bb/hook_C_dom"/>
</dbReference>
<comment type="caution">
    <text evidence="8">The sequence shown here is derived from an EMBL/GenBank/DDBJ whole genome shotgun (WGS) entry which is preliminary data.</text>
</comment>
<evidence type="ECO:0000256" key="5">
    <source>
        <dbReference type="ARBA" id="ARBA00025933"/>
    </source>
</evidence>
<organism evidence="8 9">
    <name type="scientific">Bombella intestini</name>
    <dbReference type="NCBI Taxonomy" id="1539051"/>
    <lineage>
        <taxon>Bacteria</taxon>
        <taxon>Pseudomonadati</taxon>
        <taxon>Pseudomonadota</taxon>
        <taxon>Alphaproteobacteria</taxon>
        <taxon>Acetobacterales</taxon>
        <taxon>Acetobacteraceae</taxon>
        <taxon>Bombella</taxon>
    </lineage>
</organism>
<reference evidence="8 9" key="1">
    <citation type="journal article" date="2016" name="PLoS ONE">
        <title>Whole-Genome Sequence Analysis of Bombella intestini LMG 28161T, a Novel Acetic Acid Bacterium Isolated from the Crop of a Red-Tailed Bumble Bee, Bombus lapidarius.</title>
        <authorList>
            <person name="Li L."/>
            <person name="Illeghems K."/>
            <person name="Van Kerrebroeck S."/>
            <person name="Borremans W."/>
            <person name="Cleenwerck I."/>
            <person name="Smagghe G."/>
            <person name="De Vuyst L."/>
            <person name="Vandamme P."/>
        </authorList>
    </citation>
    <scope>NUCLEOTIDE SEQUENCE [LARGE SCALE GENOMIC DNA]</scope>
    <source>
        <strain evidence="8 9">R-52487</strain>
    </source>
</reference>
<comment type="similarity">
    <text evidence="2">Belongs to the flagella basal body rod proteins family.</text>
</comment>
<evidence type="ECO:0000256" key="3">
    <source>
        <dbReference type="ARBA" id="ARBA00017941"/>
    </source>
</evidence>
<dbReference type="OrthoDB" id="9813951at2"/>
<evidence type="ECO:0000256" key="1">
    <source>
        <dbReference type="ARBA" id="ARBA00004117"/>
    </source>
</evidence>